<keyword evidence="11" id="KW-1185">Reference proteome</keyword>
<dbReference type="Pfam" id="PF00889">
    <property type="entry name" value="EF_TS"/>
    <property type="match status" value="1"/>
</dbReference>
<comment type="subcellular location">
    <subcellularLocation>
        <location evidence="6 8">Cytoplasm</location>
    </subcellularLocation>
</comment>
<dbReference type="InterPro" id="IPR001816">
    <property type="entry name" value="Transl_elong_EFTs/EF1B"/>
</dbReference>
<dbReference type="AlphaFoldDB" id="A0A1C5GFG7"/>
<dbReference type="PANTHER" id="PTHR11741">
    <property type="entry name" value="ELONGATION FACTOR TS"/>
    <property type="match status" value="1"/>
</dbReference>
<reference evidence="10 11" key="1">
    <citation type="submission" date="2016-06" db="EMBL/GenBank/DDBJ databases">
        <authorList>
            <person name="Kjaerup R.B."/>
            <person name="Dalgaard T.S."/>
            <person name="Juul-Madsen H.R."/>
        </authorList>
    </citation>
    <scope>NUCLEOTIDE SEQUENCE [LARGE SCALE GENOMIC DNA]</scope>
    <source>
        <strain evidence="10 11">DSM 43913</strain>
    </source>
</reference>
<evidence type="ECO:0000256" key="1">
    <source>
        <dbReference type="ARBA" id="ARBA00005532"/>
    </source>
</evidence>
<evidence type="ECO:0000256" key="4">
    <source>
        <dbReference type="ARBA" id="ARBA00022917"/>
    </source>
</evidence>
<evidence type="ECO:0000256" key="6">
    <source>
        <dbReference type="HAMAP-Rule" id="MF_00050"/>
    </source>
</evidence>
<dbReference type="RefSeq" id="WP_089001536.1">
    <property type="nucleotide sequence ID" value="NZ_JBEPBY010000013.1"/>
</dbReference>
<keyword evidence="6" id="KW-0963">Cytoplasm</keyword>
<dbReference type="InterPro" id="IPR018101">
    <property type="entry name" value="Transl_elong_Ts_CS"/>
</dbReference>
<feature type="region of interest" description="Involved in Mg(2+) ion dislocation from EF-Tu" evidence="6">
    <location>
        <begin position="76"/>
        <end position="79"/>
    </location>
</feature>
<evidence type="ECO:0000256" key="5">
    <source>
        <dbReference type="ARBA" id="ARBA00025453"/>
    </source>
</evidence>
<evidence type="ECO:0000256" key="7">
    <source>
        <dbReference type="RuleBase" id="RU000642"/>
    </source>
</evidence>
<feature type="domain" description="Translation elongation factor EFTs/EF1B dimerisation" evidence="9">
    <location>
        <begin position="68"/>
        <end position="275"/>
    </location>
</feature>
<evidence type="ECO:0000313" key="10">
    <source>
        <dbReference type="EMBL" id="SCG17846.1"/>
    </source>
</evidence>
<evidence type="ECO:0000313" key="11">
    <source>
        <dbReference type="Proteomes" id="UP000198251"/>
    </source>
</evidence>
<dbReference type="Proteomes" id="UP000198251">
    <property type="component" value="Chromosome I"/>
</dbReference>
<sequence length="276" mass="29836">MSNFTAADVKKLRDLTGAGMMDCKKALTEAEGDFDKAVEILRVKGAKDVGKRAGRTAANGLIAHSGKALLELNCETDFVAKTDAFIELAQQLVEHGERSGVGTAEELLATELDGKTVADLVQEQSAKIGEKLVLNRFAKLDGTTAVYLHRKSQDLPPAVGVLVQYTSTAGDEASDSDARGVAMQIAAMRPKYLTRDEVPADVVESERRIAEQTAREENKPEAALPKIVEGRVNAFFKDYVLLEQASVADNKKTVKQLLAEAGIDVTRFVRFEVGQA</sequence>
<dbReference type="SUPFAM" id="SSF54713">
    <property type="entry name" value="Elongation factor Ts (EF-Ts), dimerisation domain"/>
    <property type="match status" value="1"/>
</dbReference>
<keyword evidence="3 6" id="KW-0251">Elongation factor</keyword>
<dbReference type="Gene3D" id="1.10.286.20">
    <property type="match status" value="1"/>
</dbReference>
<evidence type="ECO:0000256" key="2">
    <source>
        <dbReference type="ARBA" id="ARBA00016956"/>
    </source>
</evidence>
<dbReference type="FunFam" id="1.10.286.20:FF:000001">
    <property type="entry name" value="Elongation factor Ts"/>
    <property type="match status" value="1"/>
</dbReference>
<proteinExistence type="inferred from homology"/>
<dbReference type="GO" id="GO:0005737">
    <property type="term" value="C:cytoplasm"/>
    <property type="evidence" value="ECO:0007669"/>
    <property type="project" value="UniProtKB-SubCell"/>
</dbReference>
<dbReference type="PROSITE" id="PS01127">
    <property type="entry name" value="EF_TS_2"/>
    <property type="match status" value="1"/>
</dbReference>
<accession>A0A1C5GFG7</accession>
<evidence type="ECO:0000259" key="9">
    <source>
        <dbReference type="Pfam" id="PF00889"/>
    </source>
</evidence>
<protein>
    <recommendedName>
        <fullName evidence="2 6">Elongation factor Ts</fullName>
        <shortName evidence="6">EF-Ts</shortName>
    </recommendedName>
</protein>
<evidence type="ECO:0000256" key="3">
    <source>
        <dbReference type="ARBA" id="ARBA00022768"/>
    </source>
</evidence>
<dbReference type="FunFam" id="1.10.8.10:FF:000001">
    <property type="entry name" value="Elongation factor Ts"/>
    <property type="match status" value="1"/>
</dbReference>
<organism evidence="10 11">
    <name type="scientific">Micromonospora echinofusca</name>
    <dbReference type="NCBI Taxonomy" id="47858"/>
    <lineage>
        <taxon>Bacteria</taxon>
        <taxon>Bacillati</taxon>
        <taxon>Actinomycetota</taxon>
        <taxon>Actinomycetes</taxon>
        <taxon>Micromonosporales</taxon>
        <taxon>Micromonosporaceae</taxon>
        <taxon>Micromonospora</taxon>
    </lineage>
</organism>
<keyword evidence="4 6" id="KW-0648">Protein biosynthesis</keyword>
<dbReference type="InterPro" id="IPR036402">
    <property type="entry name" value="EF-Ts_dimer_sf"/>
</dbReference>
<dbReference type="HAMAP" id="MF_00050">
    <property type="entry name" value="EF_Ts"/>
    <property type="match status" value="1"/>
</dbReference>
<dbReference type="GO" id="GO:0003746">
    <property type="term" value="F:translation elongation factor activity"/>
    <property type="evidence" value="ECO:0007669"/>
    <property type="project" value="UniProtKB-UniRule"/>
</dbReference>
<gene>
    <name evidence="6" type="primary">tsf</name>
    <name evidence="10" type="ORF">GA0070610_4169</name>
</gene>
<dbReference type="GeneID" id="95803881"/>
<dbReference type="Gene3D" id="3.30.479.20">
    <property type="entry name" value="Elongation factor Ts, dimerisation domain"/>
    <property type="match status" value="2"/>
</dbReference>
<evidence type="ECO:0000256" key="8">
    <source>
        <dbReference type="RuleBase" id="RU000643"/>
    </source>
</evidence>
<dbReference type="PROSITE" id="PS01126">
    <property type="entry name" value="EF_TS_1"/>
    <property type="match status" value="1"/>
</dbReference>
<dbReference type="InterPro" id="IPR014039">
    <property type="entry name" value="Transl_elong_EFTs/EF1B_dimer"/>
</dbReference>
<comment type="function">
    <text evidence="5 6 7">Associates with the EF-Tu.GDP complex and induces the exchange of GDP to GTP. It remains bound to the aminoacyl-tRNA.EF-Tu.GTP complex up to the GTP hydrolysis stage on the ribosome.</text>
</comment>
<dbReference type="CDD" id="cd14275">
    <property type="entry name" value="UBA_EF-Ts"/>
    <property type="match status" value="1"/>
</dbReference>
<dbReference type="PANTHER" id="PTHR11741:SF0">
    <property type="entry name" value="ELONGATION FACTOR TS, MITOCHONDRIAL"/>
    <property type="match status" value="1"/>
</dbReference>
<dbReference type="NCBIfam" id="TIGR00116">
    <property type="entry name" value="tsf"/>
    <property type="match status" value="1"/>
</dbReference>
<dbReference type="InterPro" id="IPR009060">
    <property type="entry name" value="UBA-like_sf"/>
</dbReference>
<name>A0A1C5GFG7_MICEH</name>
<dbReference type="EMBL" id="LT607733">
    <property type="protein sequence ID" value="SCG17846.1"/>
    <property type="molecule type" value="Genomic_DNA"/>
</dbReference>
<comment type="similarity">
    <text evidence="1 6 7">Belongs to the EF-Ts family.</text>
</comment>
<dbReference type="Gene3D" id="1.10.8.10">
    <property type="entry name" value="DNA helicase RuvA subunit, C-terminal domain"/>
    <property type="match status" value="1"/>
</dbReference>
<dbReference type="SUPFAM" id="SSF46934">
    <property type="entry name" value="UBA-like"/>
    <property type="match status" value="1"/>
</dbReference>